<feature type="region of interest" description="Disordered" evidence="1">
    <location>
        <begin position="60"/>
        <end position="87"/>
    </location>
</feature>
<keyword evidence="3" id="KW-1185">Reference proteome</keyword>
<feature type="compositionally biased region" description="Polar residues" evidence="1">
    <location>
        <begin position="8"/>
        <end position="21"/>
    </location>
</feature>
<dbReference type="Proteomes" id="UP000187209">
    <property type="component" value="Unassembled WGS sequence"/>
</dbReference>
<evidence type="ECO:0000313" key="3">
    <source>
        <dbReference type="Proteomes" id="UP000187209"/>
    </source>
</evidence>
<organism evidence="2 3">
    <name type="scientific">Stentor coeruleus</name>
    <dbReference type="NCBI Taxonomy" id="5963"/>
    <lineage>
        <taxon>Eukaryota</taxon>
        <taxon>Sar</taxon>
        <taxon>Alveolata</taxon>
        <taxon>Ciliophora</taxon>
        <taxon>Postciliodesmatophora</taxon>
        <taxon>Heterotrichea</taxon>
        <taxon>Heterotrichida</taxon>
        <taxon>Stentoridae</taxon>
        <taxon>Stentor</taxon>
    </lineage>
</organism>
<protein>
    <submittedName>
        <fullName evidence="2">Uncharacterized protein</fullName>
    </submittedName>
</protein>
<evidence type="ECO:0000313" key="2">
    <source>
        <dbReference type="EMBL" id="OMJ79848.1"/>
    </source>
</evidence>
<feature type="region of interest" description="Disordered" evidence="1">
    <location>
        <begin position="1"/>
        <end position="22"/>
    </location>
</feature>
<feature type="compositionally biased region" description="Polar residues" evidence="1">
    <location>
        <begin position="67"/>
        <end position="87"/>
    </location>
</feature>
<reference evidence="2 3" key="1">
    <citation type="submission" date="2016-11" db="EMBL/GenBank/DDBJ databases">
        <title>The macronuclear genome of Stentor coeruleus: a giant cell with tiny introns.</title>
        <authorList>
            <person name="Slabodnick M."/>
            <person name="Ruby J.G."/>
            <person name="Reiff S.B."/>
            <person name="Swart E.C."/>
            <person name="Gosai S."/>
            <person name="Prabakaran S."/>
            <person name="Witkowska E."/>
            <person name="Larue G.E."/>
            <person name="Fisher S."/>
            <person name="Freeman R.M."/>
            <person name="Gunawardena J."/>
            <person name="Chu W."/>
            <person name="Stover N.A."/>
            <person name="Gregory B.D."/>
            <person name="Nowacki M."/>
            <person name="Derisi J."/>
            <person name="Roy S.W."/>
            <person name="Marshall W.F."/>
            <person name="Sood P."/>
        </authorList>
    </citation>
    <scope>NUCLEOTIDE SEQUENCE [LARGE SCALE GENOMIC DNA]</scope>
    <source>
        <strain evidence="2">WM001</strain>
    </source>
</reference>
<accession>A0A1R2BSR9</accession>
<evidence type="ECO:0000256" key="1">
    <source>
        <dbReference type="SAM" id="MobiDB-lite"/>
    </source>
</evidence>
<dbReference type="EMBL" id="MPUH01000451">
    <property type="protein sequence ID" value="OMJ79848.1"/>
    <property type="molecule type" value="Genomic_DNA"/>
</dbReference>
<gene>
    <name evidence="2" type="ORF">SteCoe_20045</name>
</gene>
<sequence>MYFKPSKNIKSNSPLLRSHTPTDLIESPRMTLASYKFLIKKSKEKTPQLKSKVKSPLLKSKELASKAQENQPTLNTESSTNTCIFSSPITQEPNEASRLKIELRELQAFIENGLLTQRKYYEEIITGLEQDIKNDKEYFNKEISLIREEIKVFKELKKNKRALLHGNQLFCDLGTDYFKNQELISTLERHNQLLYEKITKSK</sequence>
<proteinExistence type="predicted"/>
<name>A0A1R2BSR9_9CILI</name>
<comment type="caution">
    <text evidence="2">The sequence shown here is derived from an EMBL/GenBank/DDBJ whole genome shotgun (WGS) entry which is preliminary data.</text>
</comment>
<dbReference type="AlphaFoldDB" id="A0A1R2BSR9"/>